<feature type="transmembrane region" description="Helical" evidence="1">
    <location>
        <begin position="98"/>
        <end position="119"/>
    </location>
</feature>
<dbReference type="KEGG" id="yli:2906752"/>
<feature type="transmembrane region" description="Helical" evidence="1">
    <location>
        <begin position="66"/>
        <end position="86"/>
    </location>
</feature>
<dbReference type="Proteomes" id="UP000182444">
    <property type="component" value="Chromosome 1B"/>
</dbReference>
<dbReference type="EMBL" id="KZ858948">
    <property type="protein sequence ID" value="RDW28944.1"/>
    <property type="molecule type" value="Genomic_DNA"/>
</dbReference>
<accession>A0A1H6PRL8</accession>
<keyword evidence="1" id="KW-0472">Membrane</keyword>
<organism evidence="2 4">
    <name type="scientific">Yarrowia lipolytica</name>
    <name type="common">Candida lipolytica</name>
    <dbReference type="NCBI Taxonomy" id="4952"/>
    <lineage>
        <taxon>Eukaryota</taxon>
        <taxon>Fungi</taxon>
        <taxon>Dikarya</taxon>
        <taxon>Ascomycota</taxon>
        <taxon>Saccharomycotina</taxon>
        <taxon>Dipodascomycetes</taxon>
        <taxon>Dipodascales</taxon>
        <taxon>Dipodascales incertae sedis</taxon>
        <taxon>Yarrowia</taxon>
    </lineage>
</organism>
<protein>
    <submittedName>
        <fullName evidence="2">Uncharacterized protein</fullName>
    </submittedName>
</protein>
<dbReference type="RefSeq" id="XP_501204.1">
    <property type="nucleotide sequence ID" value="XM_501204.1"/>
</dbReference>
<dbReference type="EMBL" id="CP017554">
    <property type="protein sequence ID" value="AOW02051.1"/>
    <property type="molecule type" value="Genomic_DNA"/>
</dbReference>
<dbReference type="OrthoDB" id="4074701at2759"/>
<reference evidence="2 4" key="1">
    <citation type="journal article" date="2016" name="PLoS ONE">
        <title>Sequence Assembly of Yarrowia lipolytica Strain W29/CLIB89 Shows Transposable Element Diversity.</title>
        <authorList>
            <person name="Magnan C."/>
            <person name="Yu J."/>
            <person name="Chang I."/>
            <person name="Jahn E."/>
            <person name="Kanomata Y."/>
            <person name="Wu J."/>
            <person name="Zeller M."/>
            <person name="Oakes M."/>
            <person name="Baldi P."/>
            <person name="Sandmeyer S."/>
        </authorList>
    </citation>
    <scope>NUCLEOTIDE SEQUENCE [LARGE SCALE GENOMIC DNA]</scope>
    <source>
        <strain evidence="2">CLIB89</strain>
        <strain evidence="4">CLIB89(W29)</strain>
    </source>
</reference>
<proteinExistence type="predicted"/>
<evidence type="ECO:0000313" key="5">
    <source>
        <dbReference type="Proteomes" id="UP000256601"/>
    </source>
</evidence>
<name>A0A1H6PRL8_YARLL</name>
<keyword evidence="1" id="KW-1133">Transmembrane helix</keyword>
<evidence type="ECO:0000313" key="2">
    <source>
        <dbReference type="EMBL" id="AOW02051.1"/>
    </source>
</evidence>
<evidence type="ECO:0000256" key="1">
    <source>
        <dbReference type="SAM" id="Phobius"/>
    </source>
</evidence>
<evidence type="ECO:0000313" key="4">
    <source>
        <dbReference type="Proteomes" id="UP000182444"/>
    </source>
</evidence>
<keyword evidence="1" id="KW-0812">Transmembrane</keyword>
<gene>
    <name evidence="3" type="ORF">B0I71DRAFT_126593</name>
    <name evidence="2" type="ORF">YALI1_B28584g</name>
</gene>
<dbReference type="VEuPathDB" id="FungiDB:YALI0_B22000g"/>
<dbReference type="AlphaFoldDB" id="A0A1H6PRL8"/>
<evidence type="ECO:0000313" key="3">
    <source>
        <dbReference type="EMBL" id="RDW28944.1"/>
    </source>
</evidence>
<dbReference type="Proteomes" id="UP000256601">
    <property type="component" value="Unassembled WGS sequence"/>
</dbReference>
<dbReference type="GeneID" id="2906752"/>
<reference evidence="3 5" key="2">
    <citation type="submission" date="2018-07" db="EMBL/GenBank/DDBJ databases">
        <title>Draft Genome Assemblies for Five Robust Yarrowia lipolytica Strains Exhibiting High Lipid Production and Pentose Sugar Utilization and Sugar Alcohol Secretion from Undetoxified Lignocellulosic Biomass Hydrolysates.</title>
        <authorList>
            <consortium name="DOE Joint Genome Institute"/>
            <person name="Walker C."/>
            <person name="Ryu S."/>
            <person name="Na H."/>
            <person name="Zane M."/>
            <person name="LaButti K."/>
            <person name="Lipzen A."/>
            <person name="Haridas S."/>
            <person name="Barry K."/>
            <person name="Grigoriev I.V."/>
            <person name="Quarterman J."/>
            <person name="Slininger P."/>
            <person name="Dien B."/>
            <person name="Trinh C.T."/>
        </authorList>
    </citation>
    <scope>NUCLEOTIDE SEQUENCE [LARGE SCALE GENOMIC DNA]</scope>
    <source>
        <strain evidence="3 5">YB392</strain>
    </source>
</reference>
<feature type="transmembrane region" description="Helical" evidence="1">
    <location>
        <begin position="23"/>
        <end position="54"/>
    </location>
</feature>
<dbReference type="VEuPathDB" id="FungiDB:YALI1_B28584g"/>
<sequence length="177" mass="21136">MWDWLTTFFKTIWRWLTKFFSFVWSWLSVCLDIALVVLVFVYTGAGIYSLFAYARTRCTHKDYNAWGSRSPIQAFVAWLTLYRFPLSQGAHWYSPTRLIAYMALFYVCLNIVECLAWSFRHTQMINSFDDGTYYEHFPQEADEEEEDDEMRRVPPRFGTSEWNLLVHVGFLVWLVLS</sequence>